<dbReference type="AlphaFoldDB" id="A0A0A9C826"/>
<dbReference type="EMBL" id="GBRH01227307">
    <property type="protein sequence ID" value="JAD70588.1"/>
    <property type="molecule type" value="Transcribed_RNA"/>
</dbReference>
<proteinExistence type="predicted"/>
<reference evidence="1" key="1">
    <citation type="submission" date="2014-09" db="EMBL/GenBank/DDBJ databases">
        <authorList>
            <person name="Magalhaes I.L.F."/>
            <person name="Oliveira U."/>
            <person name="Santos F.R."/>
            <person name="Vidigal T.H.D.A."/>
            <person name="Brescovit A.D."/>
            <person name="Santos A.J."/>
        </authorList>
    </citation>
    <scope>NUCLEOTIDE SEQUENCE</scope>
    <source>
        <tissue evidence="1">Shoot tissue taken approximately 20 cm above the soil surface</tissue>
    </source>
</reference>
<organism evidence="1">
    <name type="scientific">Arundo donax</name>
    <name type="common">Giant reed</name>
    <name type="synonym">Donax arundinaceus</name>
    <dbReference type="NCBI Taxonomy" id="35708"/>
    <lineage>
        <taxon>Eukaryota</taxon>
        <taxon>Viridiplantae</taxon>
        <taxon>Streptophyta</taxon>
        <taxon>Embryophyta</taxon>
        <taxon>Tracheophyta</taxon>
        <taxon>Spermatophyta</taxon>
        <taxon>Magnoliopsida</taxon>
        <taxon>Liliopsida</taxon>
        <taxon>Poales</taxon>
        <taxon>Poaceae</taxon>
        <taxon>PACMAD clade</taxon>
        <taxon>Arundinoideae</taxon>
        <taxon>Arundineae</taxon>
        <taxon>Arundo</taxon>
    </lineage>
</organism>
<name>A0A0A9C826_ARUDO</name>
<reference evidence="1" key="2">
    <citation type="journal article" date="2015" name="Data Brief">
        <title>Shoot transcriptome of the giant reed, Arundo donax.</title>
        <authorList>
            <person name="Barrero R.A."/>
            <person name="Guerrero F.D."/>
            <person name="Moolhuijzen P."/>
            <person name="Goolsby J.A."/>
            <person name="Tidwell J."/>
            <person name="Bellgard S.E."/>
            <person name="Bellgard M.I."/>
        </authorList>
    </citation>
    <scope>NUCLEOTIDE SEQUENCE</scope>
    <source>
        <tissue evidence="1">Shoot tissue taken approximately 20 cm above the soil surface</tissue>
    </source>
</reference>
<evidence type="ECO:0000313" key="1">
    <source>
        <dbReference type="EMBL" id="JAD70588.1"/>
    </source>
</evidence>
<protein>
    <submittedName>
        <fullName evidence="1">Uncharacterized protein</fullName>
    </submittedName>
</protein>
<sequence length="45" mass="4941">MERGCSRSVEKFAGRSFASGEGLIKYVVSGARPRLSIGSGWHTRR</sequence>
<accession>A0A0A9C826</accession>